<accession>A0ABV5ZGU2</accession>
<dbReference type="Gene3D" id="3.40.630.30">
    <property type="match status" value="1"/>
</dbReference>
<dbReference type="EC" id="2.3.1.-" evidence="4"/>
<dbReference type="PANTHER" id="PTHR43877:SF2">
    <property type="entry name" value="AMINOALKYLPHOSPHONATE N-ACETYLTRANSFERASE-RELATED"/>
    <property type="match status" value="1"/>
</dbReference>
<dbReference type="SUPFAM" id="SSF55729">
    <property type="entry name" value="Acyl-CoA N-acyltransferases (Nat)"/>
    <property type="match status" value="1"/>
</dbReference>
<reference evidence="4 5" key="1">
    <citation type="submission" date="2024-09" db="EMBL/GenBank/DDBJ databases">
        <authorList>
            <person name="Sun Q."/>
            <person name="Mori K."/>
        </authorList>
    </citation>
    <scope>NUCLEOTIDE SEQUENCE [LARGE SCALE GENOMIC DNA]</scope>
    <source>
        <strain evidence="4 5">ATCC 51285</strain>
    </source>
</reference>
<name>A0ABV5ZGU2_9GAMM</name>
<evidence type="ECO:0000313" key="4">
    <source>
        <dbReference type="EMBL" id="MFB9887386.1"/>
    </source>
</evidence>
<dbReference type="InterPro" id="IPR000182">
    <property type="entry name" value="GNAT_dom"/>
</dbReference>
<dbReference type="InterPro" id="IPR050832">
    <property type="entry name" value="Bact_Acetyltransf"/>
</dbReference>
<dbReference type="GO" id="GO:0016746">
    <property type="term" value="F:acyltransferase activity"/>
    <property type="evidence" value="ECO:0007669"/>
    <property type="project" value="UniProtKB-KW"/>
</dbReference>
<evidence type="ECO:0000259" key="3">
    <source>
        <dbReference type="PROSITE" id="PS51186"/>
    </source>
</evidence>
<dbReference type="Pfam" id="PF00583">
    <property type="entry name" value="Acetyltransf_1"/>
    <property type="match status" value="1"/>
</dbReference>
<dbReference type="PANTHER" id="PTHR43877">
    <property type="entry name" value="AMINOALKYLPHOSPHONATE N-ACETYLTRANSFERASE-RELATED-RELATED"/>
    <property type="match status" value="1"/>
</dbReference>
<keyword evidence="2 4" id="KW-0012">Acyltransferase</keyword>
<keyword evidence="1 4" id="KW-0808">Transferase</keyword>
<keyword evidence="5" id="KW-1185">Reference proteome</keyword>
<dbReference type="RefSeq" id="WP_051527878.1">
    <property type="nucleotide sequence ID" value="NZ_JBHLZN010000004.1"/>
</dbReference>
<dbReference type="EMBL" id="JBHLZN010000004">
    <property type="protein sequence ID" value="MFB9887386.1"/>
    <property type="molecule type" value="Genomic_DNA"/>
</dbReference>
<feature type="domain" description="N-acetyltransferase" evidence="3">
    <location>
        <begin position="1"/>
        <end position="150"/>
    </location>
</feature>
<comment type="caution">
    <text evidence="4">The sequence shown here is derived from an EMBL/GenBank/DDBJ whole genome shotgun (WGS) entry which is preliminary data.</text>
</comment>
<dbReference type="InterPro" id="IPR016181">
    <property type="entry name" value="Acyl_CoA_acyltransferase"/>
</dbReference>
<proteinExistence type="predicted"/>
<evidence type="ECO:0000256" key="1">
    <source>
        <dbReference type="ARBA" id="ARBA00022679"/>
    </source>
</evidence>
<dbReference type="PROSITE" id="PS51186">
    <property type="entry name" value="GNAT"/>
    <property type="match status" value="1"/>
</dbReference>
<dbReference type="Proteomes" id="UP001589628">
    <property type="component" value="Unassembled WGS sequence"/>
</dbReference>
<evidence type="ECO:0000256" key="2">
    <source>
        <dbReference type="ARBA" id="ARBA00023315"/>
    </source>
</evidence>
<sequence length="163" mass="17790">MNIQLESPNQADVLALIAALDAYQDSLYPPECRYALDLTALQQPQVVFAVARDAQQRAQACGAIVLNPGYAELKRMYVSPECRGQGVAKALLALLEAQAIARGASRFTLETGPLQPEALAFYQACGYRRCGPFGTYRDDPMSVFMSKGCLEHQHSPSTQAESF</sequence>
<gene>
    <name evidence="4" type="ORF">ACFFLH_13275</name>
</gene>
<evidence type="ECO:0000313" key="5">
    <source>
        <dbReference type="Proteomes" id="UP001589628"/>
    </source>
</evidence>
<organism evidence="4 5">
    <name type="scientific">Balneatrix alpica</name>
    <dbReference type="NCBI Taxonomy" id="75684"/>
    <lineage>
        <taxon>Bacteria</taxon>
        <taxon>Pseudomonadati</taxon>
        <taxon>Pseudomonadota</taxon>
        <taxon>Gammaproteobacteria</taxon>
        <taxon>Oceanospirillales</taxon>
        <taxon>Balneatrichaceae</taxon>
        <taxon>Balneatrix</taxon>
    </lineage>
</organism>
<protein>
    <submittedName>
        <fullName evidence="4">GNAT family N-acetyltransferase</fullName>
        <ecNumber evidence="4">2.3.1.-</ecNumber>
    </submittedName>
</protein>